<evidence type="ECO:0000313" key="2">
    <source>
        <dbReference type="EMBL" id="KTG27174.1"/>
    </source>
</evidence>
<name>A0A0W1SLT8_9EURY</name>
<organism evidence="2 3">
    <name type="scientific">Haloferax profundi</name>
    <dbReference type="NCBI Taxonomy" id="1544718"/>
    <lineage>
        <taxon>Archaea</taxon>
        <taxon>Methanobacteriati</taxon>
        <taxon>Methanobacteriota</taxon>
        <taxon>Stenosarchaea group</taxon>
        <taxon>Halobacteria</taxon>
        <taxon>Halobacteriales</taxon>
        <taxon>Haloferacaceae</taxon>
        <taxon>Haloferax</taxon>
    </lineage>
</organism>
<dbReference type="Gene3D" id="3.10.129.10">
    <property type="entry name" value="Hotdog Thioesterase"/>
    <property type="match status" value="1"/>
</dbReference>
<dbReference type="Proteomes" id="UP000053157">
    <property type="component" value="Unassembled WGS sequence"/>
</dbReference>
<dbReference type="OrthoDB" id="225748at2157"/>
<dbReference type="InterPro" id="IPR029069">
    <property type="entry name" value="HotDog_dom_sf"/>
</dbReference>
<gene>
    <name evidence="2" type="ORF">AUR66_14680</name>
</gene>
<dbReference type="Pfam" id="PF01575">
    <property type="entry name" value="MaoC_dehydratas"/>
    <property type="match status" value="1"/>
</dbReference>
<protein>
    <submittedName>
        <fullName evidence="2">Acyl dehydratase</fullName>
    </submittedName>
</protein>
<dbReference type="InterPro" id="IPR002539">
    <property type="entry name" value="MaoC-like_dom"/>
</dbReference>
<dbReference type="PANTHER" id="PTHR43664">
    <property type="entry name" value="MONOAMINE OXIDASE-RELATED"/>
    <property type="match status" value="1"/>
</dbReference>
<evidence type="ECO:0000313" key="3">
    <source>
        <dbReference type="Proteomes" id="UP000053157"/>
    </source>
</evidence>
<proteinExistence type="predicted"/>
<dbReference type="CDD" id="cd03454">
    <property type="entry name" value="YdeM"/>
    <property type="match status" value="1"/>
</dbReference>
<dbReference type="EMBL" id="LOPV01000181">
    <property type="protein sequence ID" value="KTG27174.1"/>
    <property type="molecule type" value="Genomic_DNA"/>
</dbReference>
<dbReference type="RefSeq" id="WP_058572243.1">
    <property type="nucleotide sequence ID" value="NZ_LOPV01000181.1"/>
</dbReference>
<dbReference type="SUPFAM" id="SSF54637">
    <property type="entry name" value="Thioesterase/thiol ester dehydrase-isomerase"/>
    <property type="match status" value="1"/>
</dbReference>
<dbReference type="AlphaFoldDB" id="A0A0W1SLT8"/>
<comment type="caution">
    <text evidence="2">The sequence shown here is derived from an EMBL/GenBank/DDBJ whole genome shotgun (WGS) entry which is preliminary data.</text>
</comment>
<feature type="domain" description="MaoC-like" evidence="1">
    <location>
        <begin position="17"/>
        <end position="112"/>
    </location>
</feature>
<accession>A0A0W1SLT8</accession>
<dbReference type="PANTHER" id="PTHR43664:SF1">
    <property type="entry name" value="BETA-METHYLMALYL-COA DEHYDRATASE"/>
    <property type="match status" value="1"/>
</dbReference>
<reference evidence="2 3" key="1">
    <citation type="submission" date="2015-12" db="EMBL/GenBank/DDBJ databases">
        <title>Haloferax profundi sp. nov. isolated from the Discovery deep brine-seawater interface in the Red Sea.</title>
        <authorList>
            <person name="Zhang G."/>
            <person name="Stingl U."/>
            <person name="Rashid M."/>
        </authorList>
    </citation>
    <scope>NUCLEOTIDE SEQUENCE [LARGE SCALE GENOMIC DNA]</scope>
    <source>
        <strain evidence="2 3">SB29</strain>
    </source>
</reference>
<evidence type="ECO:0000259" key="1">
    <source>
        <dbReference type="Pfam" id="PF01575"/>
    </source>
</evidence>
<sequence length="152" mass="17134">MRFFEDLSVGDIYEYGDYAVTESEILEFAEQYDPQWFHTDPERAEAESMYGGVIASGWHTTAMTMRMNVDGFLGDAMALGAKGVDELRWWKPVYPGDTLRIENEVVDKTAESEGRGLAEIKTTTYAERESGEVETVCSFVGLVMFARRSGEE</sequence>
<keyword evidence="3" id="KW-1185">Reference proteome</keyword>
<dbReference type="InterPro" id="IPR052342">
    <property type="entry name" value="MCH/BMMD"/>
</dbReference>